<keyword evidence="2" id="KW-1185">Reference proteome</keyword>
<reference evidence="1" key="1">
    <citation type="journal article" date="2020" name="Stud. Mycol.">
        <title>101 Dothideomycetes genomes: a test case for predicting lifestyles and emergence of pathogens.</title>
        <authorList>
            <person name="Haridas S."/>
            <person name="Albert R."/>
            <person name="Binder M."/>
            <person name="Bloem J."/>
            <person name="Labutti K."/>
            <person name="Salamov A."/>
            <person name="Andreopoulos B."/>
            <person name="Baker S."/>
            <person name="Barry K."/>
            <person name="Bills G."/>
            <person name="Bluhm B."/>
            <person name="Cannon C."/>
            <person name="Castanera R."/>
            <person name="Culley D."/>
            <person name="Daum C."/>
            <person name="Ezra D."/>
            <person name="Gonzalez J."/>
            <person name="Henrissat B."/>
            <person name="Kuo A."/>
            <person name="Liang C."/>
            <person name="Lipzen A."/>
            <person name="Lutzoni F."/>
            <person name="Magnuson J."/>
            <person name="Mondo S."/>
            <person name="Nolan M."/>
            <person name="Ohm R."/>
            <person name="Pangilinan J."/>
            <person name="Park H.-J."/>
            <person name="Ramirez L."/>
            <person name="Alfaro M."/>
            <person name="Sun H."/>
            <person name="Tritt A."/>
            <person name="Yoshinaga Y."/>
            <person name="Zwiers L.-H."/>
            <person name="Turgeon B."/>
            <person name="Goodwin S."/>
            <person name="Spatafora J."/>
            <person name="Crous P."/>
            <person name="Grigoriev I."/>
        </authorList>
    </citation>
    <scope>NUCLEOTIDE SEQUENCE</scope>
    <source>
        <strain evidence="1">CBS 525.71</strain>
    </source>
</reference>
<sequence length="287" mass="31231">MRTSIILPILALTRHVLSQNLQYDPRTAKDCVGWFDVEDSSKDTCESTLRYFGINPTQFHAWNPSVGLDCQPWFNWSYCVITNETLENSVYYTTLSNGLPLASMTTDSEGWRVPVTKSDATTRTTSTPSPIPSPSSWKDIGCYVDNWNDEVDNGVRSWILDMRYGRDPEETVSKCKDKCYHVGYKIAGVKGGDECWCGNANNGTLAEDQKDCNMPCAGDAKTICGGKQRISVFGAGENTEGSSSGSISSATTASGTSSDSAARTSIAGETATASSGARRNIAMLWRK</sequence>
<name>A0ACB6RTZ4_9PLEO</name>
<accession>A0ACB6RTZ4</accession>
<evidence type="ECO:0000313" key="2">
    <source>
        <dbReference type="Proteomes" id="UP000799754"/>
    </source>
</evidence>
<comment type="caution">
    <text evidence="1">The sequence shown here is derived from an EMBL/GenBank/DDBJ whole genome shotgun (WGS) entry which is preliminary data.</text>
</comment>
<dbReference type="EMBL" id="MU006726">
    <property type="protein sequence ID" value="KAF2625263.1"/>
    <property type="molecule type" value="Genomic_DNA"/>
</dbReference>
<proteinExistence type="predicted"/>
<organism evidence="1 2">
    <name type="scientific">Macroventuria anomochaeta</name>
    <dbReference type="NCBI Taxonomy" id="301207"/>
    <lineage>
        <taxon>Eukaryota</taxon>
        <taxon>Fungi</taxon>
        <taxon>Dikarya</taxon>
        <taxon>Ascomycota</taxon>
        <taxon>Pezizomycotina</taxon>
        <taxon>Dothideomycetes</taxon>
        <taxon>Pleosporomycetidae</taxon>
        <taxon>Pleosporales</taxon>
        <taxon>Pleosporineae</taxon>
        <taxon>Didymellaceae</taxon>
        <taxon>Macroventuria</taxon>
    </lineage>
</organism>
<protein>
    <submittedName>
        <fullName evidence="1">Uncharacterized protein</fullName>
    </submittedName>
</protein>
<evidence type="ECO:0000313" key="1">
    <source>
        <dbReference type="EMBL" id="KAF2625263.1"/>
    </source>
</evidence>
<dbReference type="Proteomes" id="UP000799754">
    <property type="component" value="Unassembled WGS sequence"/>
</dbReference>
<gene>
    <name evidence="1" type="ORF">BU25DRAFT_117754</name>
</gene>